<evidence type="ECO:0000256" key="4">
    <source>
        <dbReference type="ARBA" id="ARBA00010281"/>
    </source>
</evidence>
<dbReference type="GO" id="GO:0009011">
    <property type="term" value="F:alpha-1,4-glucan glucosyltransferase (ADP-glucose donor) activity"/>
    <property type="evidence" value="ECO:0007669"/>
    <property type="project" value="UniProtKB-EC"/>
</dbReference>
<keyword evidence="6" id="KW-0328">Glycosyltransferase</keyword>
<dbReference type="Pfam" id="PF08323">
    <property type="entry name" value="Glyco_transf_5"/>
    <property type="match status" value="1"/>
</dbReference>
<dbReference type="PANTHER" id="PTHR46083">
    <property type="match status" value="1"/>
</dbReference>
<evidence type="ECO:0000256" key="6">
    <source>
        <dbReference type="ARBA" id="ARBA00022676"/>
    </source>
</evidence>
<evidence type="ECO:0000256" key="2">
    <source>
        <dbReference type="ARBA" id="ARBA00004602"/>
    </source>
</evidence>
<comment type="pathway">
    <text evidence="3">Glycan biosynthesis; starch biosynthesis.</text>
</comment>
<dbReference type="CDD" id="cd03791">
    <property type="entry name" value="GT5_Glycogen_synthase_DULL1-like"/>
    <property type="match status" value="1"/>
</dbReference>
<comment type="similarity">
    <text evidence="4">Belongs to the glycosyltransferase 1 family. Bacterial/plant glycogen synthase subfamily.</text>
</comment>
<feature type="region of interest" description="Disordered" evidence="12">
    <location>
        <begin position="39"/>
        <end position="121"/>
    </location>
</feature>
<keyword evidence="8" id="KW-0750">Starch biosynthesis</keyword>
<evidence type="ECO:0000256" key="10">
    <source>
        <dbReference type="ARBA" id="ARBA00023234"/>
    </source>
</evidence>
<evidence type="ECO:0000256" key="1">
    <source>
        <dbReference type="ARBA" id="ARBA00001478"/>
    </source>
</evidence>
<dbReference type="AlphaFoldDB" id="A0A8J5LAC2"/>
<evidence type="ECO:0000259" key="13">
    <source>
        <dbReference type="Pfam" id="PF08323"/>
    </source>
</evidence>
<dbReference type="InterPro" id="IPR013534">
    <property type="entry name" value="Starch_synth_cat_dom"/>
</dbReference>
<dbReference type="SUPFAM" id="SSF53756">
    <property type="entry name" value="UDP-Glycosyltransferase/glycogen phosphorylase"/>
    <property type="match status" value="1"/>
</dbReference>
<feature type="compositionally biased region" description="Polar residues" evidence="12">
    <location>
        <begin position="63"/>
        <end position="97"/>
    </location>
</feature>
<dbReference type="PANTHER" id="PTHR46083:SF2">
    <property type="entry name" value="STARCH SYNTHASE 4, CHLOROPLASTIC_AMYLOPLASTIC-RELATED"/>
    <property type="match status" value="1"/>
</dbReference>
<dbReference type="InterPro" id="IPR011835">
    <property type="entry name" value="GS/SS"/>
</dbReference>
<organism evidence="14 15">
    <name type="scientific">Zingiber officinale</name>
    <name type="common">Ginger</name>
    <name type="synonym">Amomum zingiber</name>
    <dbReference type="NCBI Taxonomy" id="94328"/>
    <lineage>
        <taxon>Eukaryota</taxon>
        <taxon>Viridiplantae</taxon>
        <taxon>Streptophyta</taxon>
        <taxon>Embryophyta</taxon>
        <taxon>Tracheophyta</taxon>
        <taxon>Spermatophyta</taxon>
        <taxon>Magnoliopsida</taxon>
        <taxon>Liliopsida</taxon>
        <taxon>Zingiberales</taxon>
        <taxon>Zingiberaceae</taxon>
        <taxon>Zingiber</taxon>
    </lineage>
</organism>
<dbReference type="HAMAP" id="MF_00484">
    <property type="entry name" value="Glycogen_synth"/>
    <property type="match status" value="1"/>
</dbReference>
<keyword evidence="10" id="KW-0035">Amyloplast</keyword>
<evidence type="ECO:0000256" key="12">
    <source>
        <dbReference type="SAM" id="MobiDB-lite"/>
    </source>
</evidence>
<comment type="subcellular location">
    <subcellularLocation>
        <location evidence="2">Plastid</location>
        <location evidence="2">Amyloplast</location>
    </subcellularLocation>
</comment>
<reference evidence="14 15" key="1">
    <citation type="submission" date="2020-08" db="EMBL/GenBank/DDBJ databases">
        <title>Plant Genome Project.</title>
        <authorList>
            <person name="Zhang R.-G."/>
        </authorList>
    </citation>
    <scope>NUCLEOTIDE SEQUENCE [LARGE SCALE GENOMIC DNA]</scope>
    <source>
        <tissue evidence="14">Rhizome</tissue>
    </source>
</reference>
<keyword evidence="11" id="KW-0175">Coiled coil</keyword>
<comment type="catalytic activity">
    <reaction evidence="1">
        <text>[(1-&gt;4)-alpha-D-glucosyl](n) + ADP-alpha-D-glucose = [(1-&gt;4)-alpha-D-glucosyl](n+1) + ADP + H(+)</text>
        <dbReference type="Rhea" id="RHEA:18189"/>
        <dbReference type="Rhea" id="RHEA-COMP:9584"/>
        <dbReference type="Rhea" id="RHEA-COMP:9587"/>
        <dbReference type="ChEBI" id="CHEBI:15378"/>
        <dbReference type="ChEBI" id="CHEBI:15444"/>
        <dbReference type="ChEBI" id="CHEBI:57498"/>
        <dbReference type="ChEBI" id="CHEBI:456216"/>
        <dbReference type="EC" id="2.4.1.21"/>
    </reaction>
</comment>
<gene>
    <name evidence="14" type="ORF">ZIOFF_017599</name>
</gene>
<comment type="caution">
    <text evidence="14">The sequence shown here is derived from an EMBL/GenBank/DDBJ whole genome shotgun (WGS) entry which is preliminary data.</text>
</comment>
<name>A0A8J5LAC2_ZINOF</name>
<feature type="domain" description="Starch synthase catalytic" evidence="13">
    <location>
        <begin position="496"/>
        <end position="736"/>
    </location>
</feature>
<keyword evidence="10" id="KW-0934">Plastid</keyword>
<accession>A0A8J5LAC2</accession>
<keyword evidence="7" id="KW-0808">Transferase</keyword>
<keyword evidence="15" id="KW-1185">Reference proteome</keyword>
<dbReference type="Gene3D" id="3.40.50.2000">
    <property type="entry name" value="Glycogen Phosphorylase B"/>
    <property type="match status" value="3"/>
</dbReference>
<evidence type="ECO:0000313" key="15">
    <source>
        <dbReference type="Proteomes" id="UP000734854"/>
    </source>
</evidence>
<dbReference type="UniPathway" id="UPA00152"/>
<evidence type="ECO:0000313" key="14">
    <source>
        <dbReference type="EMBL" id="KAG6520542.1"/>
    </source>
</evidence>
<dbReference type="GO" id="GO:0009501">
    <property type="term" value="C:amyloplast"/>
    <property type="evidence" value="ECO:0007669"/>
    <property type="project" value="UniProtKB-SubCell"/>
</dbReference>
<dbReference type="FunFam" id="3.40.50.2000:FF:000260">
    <property type="entry name" value="Starch synthase, chloroplastic/amyloplastic"/>
    <property type="match status" value="1"/>
</dbReference>
<dbReference type="EMBL" id="JACMSC010000005">
    <property type="protein sequence ID" value="KAG6520542.1"/>
    <property type="molecule type" value="Genomic_DNA"/>
</dbReference>
<dbReference type="GO" id="GO:0004373">
    <property type="term" value="F:alpha-1,4-glucan glucosyltransferase (UDP-glucose donor) activity"/>
    <property type="evidence" value="ECO:0007669"/>
    <property type="project" value="InterPro"/>
</dbReference>
<keyword evidence="9" id="KW-0809">Transit peptide</keyword>
<dbReference type="EC" id="2.4.1.21" evidence="5"/>
<evidence type="ECO:0000256" key="11">
    <source>
        <dbReference type="SAM" id="Coils"/>
    </source>
</evidence>
<sequence>MASEAYSLVLGCGWIRATPRSPRFALFLPSRPLAVSCKMRQKHFSSQQKRQQIKRVSREQLGPNINSESHNNDNGLSQKASSDGLSNQGQESVLSNDADSEHDRKDMAEASVEETKSEMEDEIIQEHQRIPLEDLKSMIRNVEKNVSSLNQAEVGALQELDKILSDKEALQAEINIKEMKLAETDAQIKVAAQEKINVEPLEDQLEKLKEIAPLGNGIMEGNHSSFSGEFPIVLELNALRKEYSVVKDDIQTLKLKLNDVIETEERVSLLEKECCLLDTSLAELQSQFTNALVDVDKLSSLPSYYTALSEKVKKLLGSVDSSNKEDQASLDFSEFAKLQQKVDKLEASISKANMTELPYEKFRLYEEILQKKIESFEKHLQVSDQEIHSQIQLFQESVREFQDTLDKLQEDSKKRSQEQILENLPWEFWSRLLLLIDGWLLEKKISTNDANSLRDMAWKKDSRICDAYLACENKGEHERLATFLKLTYTSTRPGLHIIHIAAEMAPVAKVGGLGDVITGLGKALQRKGHLVEIVLPKYDCIQYDLIADLKALDVVIESYFDGQLFRNKIWVGTIEGLPVYFIEPHHPAKFFWRGTYYGEHDDFKRFSFFSRAALELLYEAGKRPDIIHCHDWQTAFVAPLYWDIYAAKGLNSARICFTCHNFEHQGTAPASELSSCGLDVHHMNRSDRMQDNSAHDRVNPVKGAIVFSNIVTTVSPTYAQEVCTAEGGRGLHETLKSFSKKFVGILNGIDTDAWNPSTDKYLSAQYHADDLRGKAENKNAIRKHLKLSWSNSSQPLREFEDIAMHFNSHPDVRLLLKYDDALSHLIYAASDMFIIPSLFEPCGLTQMIAMRYGSVPIARKTGGLNDSVFDVNDNTVPEQYRNGFTFLPPNEQGLSSVMGRAFRYYSTNPEGWQQLIQKDMTLDFSWDSSASQYEELYERSVIRARTAAARV</sequence>
<evidence type="ECO:0000256" key="3">
    <source>
        <dbReference type="ARBA" id="ARBA00004727"/>
    </source>
</evidence>
<evidence type="ECO:0000256" key="9">
    <source>
        <dbReference type="ARBA" id="ARBA00022946"/>
    </source>
</evidence>
<dbReference type="Proteomes" id="UP000734854">
    <property type="component" value="Unassembled WGS sequence"/>
</dbReference>
<feature type="coiled-coil region" evidence="11">
    <location>
        <begin position="391"/>
        <end position="418"/>
    </location>
</feature>
<evidence type="ECO:0000256" key="7">
    <source>
        <dbReference type="ARBA" id="ARBA00022679"/>
    </source>
</evidence>
<evidence type="ECO:0000256" key="8">
    <source>
        <dbReference type="ARBA" id="ARBA00022922"/>
    </source>
</evidence>
<dbReference type="GO" id="GO:0019252">
    <property type="term" value="P:starch biosynthetic process"/>
    <property type="evidence" value="ECO:0007669"/>
    <property type="project" value="UniProtKB-UniPathway"/>
</dbReference>
<proteinExistence type="inferred from homology"/>
<protein>
    <recommendedName>
        <fullName evidence="5">starch synthase</fullName>
        <ecNumber evidence="5">2.4.1.21</ecNumber>
    </recommendedName>
</protein>
<evidence type="ECO:0000256" key="5">
    <source>
        <dbReference type="ARBA" id="ARBA00012588"/>
    </source>
</evidence>
<feature type="compositionally biased region" description="Basic and acidic residues" evidence="12">
    <location>
        <begin position="99"/>
        <end position="121"/>
    </location>
</feature>
<feature type="coiled-coil region" evidence="11">
    <location>
        <begin position="132"/>
        <end position="211"/>
    </location>
</feature>